<keyword evidence="2" id="KW-0489">Methyltransferase</keyword>
<sequence>MDMIDELDATDILDVGSGTHGLSWYSPRKVVQTDLVFPADHRESARVGEAEFVAARAEALPFKDDAFDVVISLDLVEHLPEAIRNDALSELCRVARRAVIVGYPDGLPAQRLDRVLAAYWKVRGAARTPPWLAEHLDQSAYPDRSLVENAIPDTWQITADKRSGNVWWQGLIVILEWTPVLSRLTTRYERRLRTRPTAAFLDRGKTYRTIWLVEPRPAPGA</sequence>
<dbReference type="KEGG" id="nps:KRR39_22830"/>
<dbReference type="AlphaFoldDB" id="A0A975Y063"/>
<evidence type="ECO:0000313" key="3">
    <source>
        <dbReference type="Proteomes" id="UP000683575"/>
    </source>
</evidence>
<dbReference type="EMBL" id="CP077062">
    <property type="protein sequence ID" value="QWZ08138.1"/>
    <property type="molecule type" value="Genomic_DNA"/>
</dbReference>
<dbReference type="Proteomes" id="UP000683575">
    <property type="component" value="Chromosome"/>
</dbReference>
<dbReference type="RefSeq" id="WP_216939647.1">
    <property type="nucleotide sequence ID" value="NZ_CP077062.1"/>
</dbReference>
<accession>A0A975Y063</accession>
<dbReference type="InterPro" id="IPR013216">
    <property type="entry name" value="Methyltransf_11"/>
</dbReference>
<dbReference type="Pfam" id="PF08241">
    <property type="entry name" value="Methyltransf_11"/>
    <property type="match status" value="1"/>
</dbReference>
<keyword evidence="3" id="KW-1185">Reference proteome</keyword>
<gene>
    <name evidence="2" type="ORF">KRR39_22830</name>
</gene>
<name>A0A975Y063_9ACTN</name>
<proteinExistence type="predicted"/>
<dbReference type="GO" id="GO:0008757">
    <property type="term" value="F:S-adenosylmethionine-dependent methyltransferase activity"/>
    <property type="evidence" value="ECO:0007669"/>
    <property type="project" value="InterPro"/>
</dbReference>
<dbReference type="GO" id="GO:0032259">
    <property type="term" value="P:methylation"/>
    <property type="evidence" value="ECO:0007669"/>
    <property type="project" value="UniProtKB-KW"/>
</dbReference>
<reference evidence="2" key="1">
    <citation type="submission" date="2021-06" db="EMBL/GenBank/DDBJ databases">
        <title>Complete genome sequence of Nocardioides sp. G188.</title>
        <authorList>
            <person name="Im W.-T."/>
        </authorList>
    </citation>
    <scope>NUCLEOTIDE SEQUENCE</scope>
    <source>
        <strain evidence="2">G188</strain>
    </source>
</reference>
<evidence type="ECO:0000313" key="2">
    <source>
        <dbReference type="EMBL" id="QWZ08138.1"/>
    </source>
</evidence>
<organism evidence="2 3">
    <name type="scientific">Nocardioides panacis</name>
    <dbReference type="NCBI Taxonomy" id="2849501"/>
    <lineage>
        <taxon>Bacteria</taxon>
        <taxon>Bacillati</taxon>
        <taxon>Actinomycetota</taxon>
        <taxon>Actinomycetes</taxon>
        <taxon>Propionibacteriales</taxon>
        <taxon>Nocardioidaceae</taxon>
        <taxon>Nocardioides</taxon>
    </lineage>
</organism>
<evidence type="ECO:0000259" key="1">
    <source>
        <dbReference type="Pfam" id="PF08241"/>
    </source>
</evidence>
<keyword evidence="2" id="KW-0808">Transferase</keyword>
<feature type="domain" description="Methyltransferase type 11" evidence="1">
    <location>
        <begin position="13"/>
        <end position="97"/>
    </location>
</feature>
<protein>
    <submittedName>
        <fullName evidence="2">Class I SAM-dependent methyltransferase</fullName>
    </submittedName>
</protein>